<dbReference type="NCBIfam" id="TIGR00840">
    <property type="entry name" value="b_cpa1"/>
    <property type="match status" value="1"/>
</dbReference>
<feature type="transmembrane region" description="Helical" evidence="15">
    <location>
        <begin position="185"/>
        <end position="202"/>
    </location>
</feature>
<dbReference type="EnsemblMetazoa" id="tetur20g00330.1">
    <property type="protein sequence ID" value="tetur20g00330.1"/>
    <property type="gene ID" value="tetur20g00330"/>
</dbReference>
<feature type="transmembrane region" description="Helical" evidence="15">
    <location>
        <begin position="69"/>
        <end position="86"/>
    </location>
</feature>
<feature type="transmembrane region" description="Helical" evidence="15">
    <location>
        <begin position="508"/>
        <end position="528"/>
    </location>
</feature>
<dbReference type="InterPro" id="IPR004709">
    <property type="entry name" value="NaH_exchanger"/>
</dbReference>
<dbReference type="InterPro" id="IPR006153">
    <property type="entry name" value="Cation/H_exchanger_TM"/>
</dbReference>
<keyword evidence="10 13" id="KW-0406">Ion transport</keyword>
<evidence type="ECO:0000256" key="5">
    <source>
        <dbReference type="ARBA" id="ARBA00022475"/>
    </source>
</evidence>
<dbReference type="HOGENOM" id="CLU_005912_7_0_1"/>
<organism evidence="17 18">
    <name type="scientific">Tetranychus urticae</name>
    <name type="common">Two-spotted spider mite</name>
    <dbReference type="NCBI Taxonomy" id="32264"/>
    <lineage>
        <taxon>Eukaryota</taxon>
        <taxon>Metazoa</taxon>
        <taxon>Ecdysozoa</taxon>
        <taxon>Arthropoda</taxon>
        <taxon>Chelicerata</taxon>
        <taxon>Arachnida</taxon>
        <taxon>Acari</taxon>
        <taxon>Acariformes</taxon>
        <taxon>Trombidiformes</taxon>
        <taxon>Prostigmata</taxon>
        <taxon>Eleutherengona</taxon>
        <taxon>Raphignathae</taxon>
        <taxon>Tetranychoidea</taxon>
        <taxon>Tetranychidae</taxon>
        <taxon>Tetranychus</taxon>
    </lineage>
</organism>
<keyword evidence="5" id="KW-1003">Cell membrane</keyword>
<keyword evidence="8 15" id="KW-1133">Transmembrane helix</keyword>
<evidence type="ECO:0000256" key="8">
    <source>
        <dbReference type="ARBA" id="ARBA00022989"/>
    </source>
</evidence>
<evidence type="ECO:0000256" key="3">
    <source>
        <dbReference type="ARBA" id="ARBA00007367"/>
    </source>
</evidence>
<keyword evidence="9" id="KW-0915">Sodium</keyword>
<feature type="transmembrane region" description="Helical" evidence="15">
    <location>
        <begin position="326"/>
        <end position="346"/>
    </location>
</feature>
<feature type="domain" description="Cation/H+ exchanger transmembrane" evidence="16">
    <location>
        <begin position="78"/>
        <end position="532"/>
    </location>
</feature>
<comment type="similarity">
    <text evidence="3 13">Belongs to the monovalent cation:proton antiporter 1 (CPA1) transporter (TC 2.A.36) family.</text>
</comment>
<evidence type="ECO:0000256" key="14">
    <source>
        <dbReference type="SAM" id="MobiDB-lite"/>
    </source>
</evidence>
<dbReference type="EMBL" id="CAEY01000505">
    <property type="status" value="NOT_ANNOTATED_CDS"/>
    <property type="molecule type" value="Genomic_DNA"/>
</dbReference>
<evidence type="ECO:0000313" key="18">
    <source>
        <dbReference type="Proteomes" id="UP000015104"/>
    </source>
</evidence>
<evidence type="ECO:0000256" key="10">
    <source>
        <dbReference type="ARBA" id="ARBA00023065"/>
    </source>
</evidence>
<keyword evidence="12 13" id="KW-0739">Sodium transport</keyword>
<evidence type="ECO:0000256" key="7">
    <source>
        <dbReference type="ARBA" id="ARBA00022753"/>
    </source>
</evidence>
<feature type="transmembrane region" description="Helical" evidence="15">
    <location>
        <begin position="214"/>
        <end position="239"/>
    </location>
</feature>
<dbReference type="eggNOG" id="KOG1965">
    <property type="taxonomic scope" value="Eukaryota"/>
</dbReference>
<sequence>MFKKVFRKKGPIYLKIHSLTNNIQIVMNGALVFLIFFAPFGHQVQCYAPVDIIQDDKARQIHELDSLNILAYTLLLILTVLTIWLFKTRRARYLHETGLAVIYGLIVGCIIRYVGDSKANYSHVRVTPSQRITGNETAPWDSVWVPFTVAEKTGPKNKTYVYVFRGELANTAHEISQKATFDPEIFFNIILPPIILNAGYSLKRRFFFRNLGAIMTYAFIGTTISCFVVALILYGLMLLIPKYGFSFADCLYFGATISATDPVTVLAIFADLRVDVTLYALVFGESILNDAVAIVLAGSVNTFEDHYRTSGGLNPFQAAGKALTNFVYSFFSSLLLGSFVGCFTALTTKFTRLCDFPLLETCLFVLMSYTAFLLSEVLGLSGIVAVLFCGICQAHYTYNNLSKESRDRTKQLFELLSFMSENFIFTYLGVSMFTYPTHRWSFGFILVAFIAIILGRALHVYPLTFILNLGRNNKIPTNYQHVIFFVGLRGAMAYALAIRNTLSEPRQIMLTTTSVISIVTVIACGGFTSSVLQVLEIPVGVEETEHEMLPFSDVKRSNSVTTPIELQSPTSPGAEKLSGEPATASRSVYEKAWLVRKWYNFDVRYMKPLLTHSRPTLMDTLPGCCLPISRLLTTTQQLTSDEIGSHKRFNNSGVDYEYESDDDYVLTRDSRPSSIQVVPPSCSVKKQSTVISRPSPRGTRVGFSVRPNCDYLDDKSILESSSVTCLSNSSQFKATGVPNSLGHDPSISGDNFI</sequence>
<keyword evidence="6 13" id="KW-0812">Transmembrane</keyword>
<evidence type="ECO:0000256" key="13">
    <source>
        <dbReference type="RuleBase" id="RU003722"/>
    </source>
</evidence>
<keyword evidence="13" id="KW-0050">Antiport</keyword>
<reference evidence="18" key="1">
    <citation type="submission" date="2011-08" db="EMBL/GenBank/DDBJ databases">
        <authorList>
            <person name="Rombauts S."/>
        </authorList>
    </citation>
    <scope>NUCLEOTIDE SEQUENCE</scope>
    <source>
        <strain evidence="18">London</strain>
    </source>
</reference>
<dbReference type="Pfam" id="PF00999">
    <property type="entry name" value="Na_H_Exchanger"/>
    <property type="match status" value="1"/>
</dbReference>
<feature type="transmembrane region" description="Helical" evidence="15">
    <location>
        <begin position="21"/>
        <end position="40"/>
    </location>
</feature>
<accession>T1KSP3</accession>
<reference evidence="17" key="2">
    <citation type="submission" date="2015-06" db="UniProtKB">
        <authorList>
            <consortium name="EnsemblMetazoa"/>
        </authorList>
    </citation>
    <scope>IDENTIFICATION</scope>
</reference>
<keyword evidence="18" id="KW-1185">Reference proteome</keyword>
<dbReference type="InterPro" id="IPR018422">
    <property type="entry name" value="Cation/H_exchanger_CPA1"/>
</dbReference>
<dbReference type="GO" id="GO:0015386">
    <property type="term" value="F:potassium:proton antiporter activity"/>
    <property type="evidence" value="ECO:0007669"/>
    <property type="project" value="TreeGrafter"/>
</dbReference>
<feature type="region of interest" description="Disordered" evidence="14">
    <location>
        <begin position="562"/>
        <end position="581"/>
    </location>
</feature>
<keyword evidence="4 13" id="KW-0813">Transport</keyword>
<keyword evidence="7" id="KW-0967">Endosome</keyword>
<dbReference type="PANTHER" id="PTHR10110:SF187">
    <property type="entry name" value="SODIUM_HYDROGEN EXCHANGER"/>
    <property type="match status" value="1"/>
</dbReference>
<evidence type="ECO:0000256" key="11">
    <source>
        <dbReference type="ARBA" id="ARBA00023136"/>
    </source>
</evidence>
<protein>
    <recommendedName>
        <fullName evidence="13">Sodium/hydrogen exchanger</fullName>
    </recommendedName>
</protein>
<feature type="transmembrane region" description="Helical" evidence="15">
    <location>
        <begin position="251"/>
        <end position="269"/>
    </location>
</feature>
<dbReference type="GO" id="GO:0015385">
    <property type="term" value="F:sodium:proton antiporter activity"/>
    <property type="evidence" value="ECO:0007669"/>
    <property type="project" value="InterPro"/>
</dbReference>
<evidence type="ECO:0000256" key="9">
    <source>
        <dbReference type="ARBA" id="ARBA00023053"/>
    </source>
</evidence>
<dbReference type="Gene3D" id="6.10.140.1330">
    <property type="match status" value="1"/>
</dbReference>
<evidence type="ECO:0000256" key="4">
    <source>
        <dbReference type="ARBA" id="ARBA00022448"/>
    </source>
</evidence>
<feature type="transmembrane region" description="Helical" evidence="15">
    <location>
        <begin position="440"/>
        <end position="459"/>
    </location>
</feature>
<comment type="subcellular location">
    <subcellularLocation>
        <location evidence="2">Cell membrane</location>
        <topology evidence="2">Multi-pass membrane protein</topology>
    </subcellularLocation>
    <subcellularLocation>
        <location evidence="1">Recycling endosome membrane</location>
        <topology evidence="1">Multi-pass membrane protein</topology>
    </subcellularLocation>
</comment>
<feature type="transmembrane region" description="Helical" evidence="15">
    <location>
        <begin position="479"/>
        <end position="496"/>
    </location>
</feature>
<dbReference type="Proteomes" id="UP000015104">
    <property type="component" value="Unassembled WGS sequence"/>
</dbReference>
<dbReference type="InterPro" id="IPR002090">
    <property type="entry name" value="NHE-6/7/9"/>
</dbReference>
<dbReference type="GO" id="GO:0055038">
    <property type="term" value="C:recycling endosome membrane"/>
    <property type="evidence" value="ECO:0007669"/>
    <property type="project" value="UniProtKB-SubCell"/>
</dbReference>
<dbReference type="GO" id="GO:0005886">
    <property type="term" value="C:plasma membrane"/>
    <property type="evidence" value="ECO:0007669"/>
    <property type="project" value="UniProtKB-SubCell"/>
</dbReference>
<evidence type="ECO:0000256" key="12">
    <source>
        <dbReference type="ARBA" id="ARBA00023201"/>
    </source>
</evidence>
<dbReference type="AlphaFoldDB" id="T1KSP3"/>
<name>T1KSP3_TETUR</name>
<dbReference type="PRINTS" id="PR01084">
    <property type="entry name" value="NAHEXCHNGR"/>
</dbReference>
<dbReference type="GO" id="GO:0098719">
    <property type="term" value="P:sodium ion import across plasma membrane"/>
    <property type="evidence" value="ECO:0007669"/>
    <property type="project" value="TreeGrafter"/>
</dbReference>
<evidence type="ECO:0000256" key="6">
    <source>
        <dbReference type="ARBA" id="ARBA00022692"/>
    </source>
</evidence>
<evidence type="ECO:0000259" key="16">
    <source>
        <dbReference type="Pfam" id="PF00999"/>
    </source>
</evidence>
<dbReference type="PANTHER" id="PTHR10110">
    <property type="entry name" value="SODIUM/HYDROGEN EXCHANGER"/>
    <property type="match status" value="1"/>
</dbReference>
<evidence type="ECO:0000256" key="15">
    <source>
        <dbReference type="SAM" id="Phobius"/>
    </source>
</evidence>
<feature type="transmembrane region" description="Helical" evidence="15">
    <location>
        <begin position="378"/>
        <end position="398"/>
    </location>
</feature>
<evidence type="ECO:0000256" key="1">
    <source>
        <dbReference type="ARBA" id="ARBA00004195"/>
    </source>
</evidence>
<keyword evidence="11 15" id="KW-0472">Membrane</keyword>
<evidence type="ECO:0000256" key="2">
    <source>
        <dbReference type="ARBA" id="ARBA00004651"/>
    </source>
</evidence>
<dbReference type="PRINTS" id="PR01088">
    <property type="entry name" value="NAHEXCHNGR6"/>
</dbReference>
<feature type="transmembrane region" description="Helical" evidence="15">
    <location>
        <begin position="98"/>
        <end position="115"/>
    </location>
</feature>
<proteinExistence type="inferred from homology"/>
<evidence type="ECO:0000313" key="17">
    <source>
        <dbReference type="EnsemblMetazoa" id="tetur20g00330.1"/>
    </source>
</evidence>
<dbReference type="STRING" id="32264.T1KSP3"/>
<feature type="compositionally biased region" description="Polar residues" evidence="14">
    <location>
        <begin position="562"/>
        <end position="571"/>
    </location>
</feature>
<dbReference type="GO" id="GO:0051453">
    <property type="term" value="P:regulation of intracellular pH"/>
    <property type="evidence" value="ECO:0007669"/>
    <property type="project" value="TreeGrafter"/>
</dbReference>